<dbReference type="InterPro" id="IPR023753">
    <property type="entry name" value="FAD/NAD-binding_dom"/>
</dbReference>
<dbReference type="PRINTS" id="PR00469">
    <property type="entry name" value="PNDRDTASEII"/>
</dbReference>
<dbReference type="GO" id="GO:0016491">
    <property type="term" value="F:oxidoreductase activity"/>
    <property type="evidence" value="ECO:0007669"/>
    <property type="project" value="InterPro"/>
</dbReference>
<organism evidence="6 7">
    <name type="scientific">Desulfomonile tiedjei</name>
    <dbReference type="NCBI Taxonomy" id="2358"/>
    <lineage>
        <taxon>Bacteria</taxon>
        <taxon>Pseudomonadati</taxon>
        <taxon>Thermodesulfobacteriota</taxon>
        <taxon>Desulfomonilia</taxon>
        <taxon>Desulfomonilales</taxon>
        <taxon>Desulfomonilaceae</taxon>
        <taxon>Desulfomonile</taxon>
    </lineage>
</organism>
<sequence length="338" mass="37788">MTARHVVIIGNGPAANEAAISLRTQAPDARITIISKEPIRYYKPHLLPDLIAGKVSEQDLYVNPLEFYKENDIRLRLGQEVVHVSFATNEVVMEHKEVVRFDGLIIATGGKPRIPEPLQVFEDLMLSLKTLSDAKVWKERLRWVDSVLIVGGDLTSLSFTKAVLSLGKKVYFILHGDSFWPVRFNEELSSEVSQRLSDRGVEVISCRKILRLVMASEDSVEVETDGRKLRVGAIGAFFGLVPDVKFLARSGLAIERGIVVDEFLRTRFEGVYAAGDCAQVYHPKLRDYWVSIGYRNARNLGRVAALNLLGGQESAETAPAGIFQLDDISVNTSWWTEF</sequence>
<evidence type="ECO:0000259" key="5">
    <source>
        <dbReference type="Pfam" id="PF07992"/>
    </source>
</evidence>
<dbReference type="EMBL" id="JACRDE010000328">
    <property type="protein sequence ID" value="MBI5250296.1"/>
    <property type="molecule type" value="Genomic_DNA"/>
</dbReference>
<protein>
    <submittedName>
        <fullName evidence="6">FAD-dependent oxidoreductase</fullName>
    </submittedName>
</protein>
<dbReference type="Proteomes" id="UP000807825">
    <property type="component" value="Unassembled WGS sequence"/>
</dbReference>
<accession>A0A9D6V1F4</accession>
<dbReference type="AlphaFoldDB" id="A0A9D6V1F4"/>
<dbReference type="PANTHER" id="PTHR43429">
    <property type="entry name" value="PYRIDINE NUCLEOTIDE-DISULFIDE OXIDOREDUCTASE DOMAIN-CONTAINING"/>
    <property type="match status" value="1"/>
</dbReference>
<gene>
    <name evidence="6" type="ORF">HY912_12445</name>
</gene>
<comment type="caution">
    <text evidence="6">The sequence shown here is derived from an EMBL/GenBank/DDBJ whole genome shotgun (WGS) entry which is preliminary data.</text>
</comment>
<dbReference type="PANTHER" id="PTHR43429:SF3">
    <property type="entry name" value="NITRITE REDUCTASE [NAD(P)H]"/>
    <property type="match status" value="1"/>
</dbReference>
<evidence type="ECO:0000313" key="6">
    <source>
        <dbReference type="EMBL" id="MBI5250296.1"/>
    </source>
</evidence>
<feature type="domain" description="FAD/NAD(P)-binding" evidence="5">
    <location>
        <begin position="5"/>
        <end position="280"/>
    </location>
</feature>
<evidence type="ECO:0000256" key="2">
    <source>
        <dbReference type="ARBA" id="ARBA00006442"/>
    </source>
</evidence>
<proteinExistence type="inferred from homology"/>
<dbReference type="InterPro" id="IPR050260">
    <property type="entry name" value="FAD-bd_OxRdtase"/>
</dbReference>
<name>A0A9D6V1F4_9BACT</name>
<evidence type="ECO:0000256" key="3">
    <source>
        <dbReference type="ARBA" id="ARBA00022630"/>
    </source>
</evidence>
<evidence type="ECO:0000313" key="7">
    <source>
        <dbReference type="Proteomes" id="UP000807825"/>
    </source>
</evidence>
<evidence type="ECO:0000256" key="4">
    <source>
        <dbReference type="ARBA" id="ARBA00022827"/>
    </source>
</evidence>
<keyword evidence="4" id="KW-0274">FAD</keyword>
<keyword evidence="3" id="KW-0285">Flavoprotein</keyword>
<comment type="similarity">
    <text evidence="2">Belongs to the FAD-dependent oxidoreductase family.</text>
</comment>
<reference evidence="6" key="1">
    <citation type="submission" date="2020-07" db="EMBL/GenBank/DDBJ databases">
        <title>Huge and variable diversity of episymbiotic CPR bacteria and DPANN archaea in groundwater ecosystems.</title>
        <authorList>
            <person name="He C.Y."/>
            <person name="Keren R."/>
            <person name="Whittaker M."/>
            <person name="Farag I.F."/>
            <person name="Doudna J."/>
            <person name="Cate J.H.D."/>
            <person name="Banfield J.F."/>
        </authorList>
    </citation>
    <scope>NUCLEOTIDE SEQUENCE</scope>
    <source>
        <strain evidence="6">NC_groundwater_1664_Pr3_B-0.1um_52_9</strain>
    </source>
</reference>
<dbReference type="Pfam" id="PF07992">
    <property type="entry name" value="Pyr_redox_2"/>
    <property type="match status" value="1"/>
</dbReference>
<dbReference type="Gene3D" id="3.50.50.60">
    <property type="entry name" value="FAD/NAD(P)-binding domain"/>
    <property type="match status" value="2"/>
</dbReference>
<dbReference type="InterPro" id="IPR036188">
    <property type="entry name" value="FAD/NAD-bd_sf"/>
</dbReference>
<comment type="cofactor">
    <cofactor evidence="1">
        <name>FAD</name>
        <dbReference type="ChEBI" id="CHEBI:57692"/>
    </cofactor>
</comment>
<dbReference type="SUPFAM" id="SSF51905">
    <property type="entry name" value="FAD/NAD(P)-binding domain"/>
    <property type="match status" value="2"/>
</dbReference>
<dbReference type="PRINTS" id="PR00368">
    <property type="entry name" value="FADPNR"/>
</dbReference>
<evidence type="ECO:0000256" key="1">
    <source>
        <dbReference type="ARBA" id="ARBA00001974"/>
    </source>
</evidence>